<keyword evidence="2" id="KW-1185">Reference proteome</keyword>
<dbReference type="HOGENOM" id="CLU_1190648_0_0_1"/>
<dbReference type="eggNOG" id="ENOG502S3F0">
    <property type="taxonomic scope" value="Eukaryota"/>
</dbReference>
<dbReference type="AlphaFoldDB" id="I2FZD4"/>
<organism evidence="1 2">
    <name type="scientific">Ustilago hordei</name>
    <name type="common">Barley covered smut fungus</name>
    <dbReference type="NCBI Taxonomy" id="120017"/>
    <lineage>
        <taxon>Eukaryota</taxon>
        <taxon>Fungi</taxon>
        <taxon>Dikarya</taxon>
        <taxon>Basidiomycota</taxon>
        <taxon>Ustilaginomycotina</taxon>
        <taxon>Ustilaginomycetes</taxon>
        <taxon>Ustilaginales</taxon>
        <taxon>Ustilaginaceae</taxon>
        <taxon>Ustilago</taxon>
    </lineage>
</organism>
<dbReference type="EMBL" id="CAGI01000172">
    <property type="protein sequence ID" value="CCF52277.1"/>
    <property type="molecule type" value="Genomic_DNA"/>
</dbReference>
<evidence type="ECO:0000313" key="2">
    <source>
        <dbReference type="Proteomes" id="UP000006174"/>
    </source>
</evidence>
<sequence>MRRKASFNLAGTFVEPLFAAPPPEPVLVITSSIHQQHQLIRSHPQEGRIHDAHTHIRIRQAPSLNPTRPLFTRCFLLAEFRDPNAPVTANTAAVEHRKKFYMHAQQEALFPSLLFTQQQRDDGWLQKTDVVTFLRGSTEEQRRSFPPVYIVHGEKDSAVDVDHARRLVTSKIAGPFTRELYVGKFPAFIQNADRNQAGESIRRLFTSLFRHVKHIKVTMSTAQKLCRRDTRLT</sequence>
<proteinExistence type="predicted"/>
<dbReference type="Proteomes" id="UP000006174">
    <property type="component" value="Unassembled WGS sequence"/>
</dbReference>
<dbReference type="InterPro" id="IPR029058">
    <property type="entry name" value="AB_hydrolase_fold"/>
</dbReference>
<dbReference type="OrthoDB" id="408631at2759"/>
<accession>I2FZD4</accession>
<name>I2FZD4_USTHO</name>
<protein>
    <submittedName>
        <fullName evidence="1">Uncharacterized protein</fullName>
    </submittedName>
</protein>
<dbReference type="STRING" id="1128400.I2FZD4"/>
<dbReference type="Gene3D" id="3.40.50.1820">
    <property type="entry name" value="alpha/beta hydrolase"/>
    <property type="match status" value="1"/>
</dbReference>
<gene>
    <name evidence="1" type="ORF">UHOR_03573</name>
</gene>
<comment type="caution">
    <text evidence="1">The sequence shown here is derived from an EMBL/GenBank/DDBJ whole genome shotgun (WGS) entry which is preliminary data.</text>
</comment>
<evidence type="ECO:0000313" key="1">
    <source>
        <dbReference type="EMBL" id="CCF52277.1"/>
    </source>
</evidence>
<reference evidence="1 2" key="1">
    <citation type="journal article" date="2012" name="Plant Cell">
        <title>Genome comparison of barley and maize smut fungi reveals targeted loss of RNA silencing components and species-specific presence of transposable elements.</title>
        <authorList>
            <person name="Laurie J.D."/>
            <person name="Ali S."/>
            <person name="Linning R."/>
            <person name="Mannhaupt G."/>
            <person name="Wong P."/>
            <person name="Gueldener U."/>
            <person name="Muensterkoetter M."/>
            <person name="Moore R."/>
            <person name="Kahmann R."/>
            <person name="Bakkeren G."/>
            <person name="Schirawski J."/>
        </authorList>
    </citation>
    <scope>NUCLEOTIDE SEQUENCE [LARGE SCALE GENOMIC DNA]</scope>
    <source>
        <strain evidence="2">Uh4875-4</strain>
    </source>
</reference>